<comment type="caution">
    <text evidence="5">The sequence shown here is derived from an EMBL/GenBank/DDBJ whole genome shotgun (WGS) entry which is preliminary data.</text>
</comment>
<dbReference type="PANTHER" id="PTHR22748:SF4">
    <property type="entry name" value="DNA-(APURINIC OR APYRIMIDINIC SITE) ENDONUCLEASE 2"/>
    <property type="match status" value="1"/>
</dbReference>
<keyword evidence="6" id="KW-1185">Reference proteome</keyword>
<dbReference type="SUPFAM" id="SSF56219">
    <property type="entry name" value="DNase I-like"/>
    <property type="match status" value="1"/>
</dbReference>
<keyword evidence="4" id="KW-0460">Magnesium</keyword>
<evidence type="ECO:0000313" key="6">
    <source>
        <dbReference type="Proteomes" id="UP001141327"/>
    </source>
</evidence>
<dbReference type="PANTHER" id="PTHR22748">
    <property type="entry name" value="AP ENDONUCLEASE"/>
    <property type="match status" value="1"/>
</dbReference>
<comment type="cofactor">
    <cofactor evidence="1">
        <name>Mg(2+)</name>
        <dbReference type="ChEBI" id="CHEBI:18420"/>
    </cofactor>
</comment>
<dbReference type="InterPro" id="IPR036691">
    <property type="entry name" value="Endo/exonu/phosph_ase_sf"/>
</dbReference>
<evidence type="ECO:0000256" key="4">
    <source>
        <dbReference type="ARBA" id="ARBA00022842"/>
    </source>
</evidence>
<dbReference type="Proteomes" id="UP001141327">
    <property type="component" value="Unassembled WGS sequence"/>
</dbReference>
<dbReference type="Gene3D" id="3.60.10.10">
    <property type="entry name" value="Endonuclease/exonuclease/phosphatase"/>
    <property type="match status" value="1"/>
</dbReference>
<evidence type="ECO:0000256" key="3">
    <source>
        <dbReference type="ARBA" id="ARBA00022801"/>
    </source>
</evidence>
<protein>
    <submittedName>
        <fullName evidence="5">Uncharacterized protein</fullName>
    </submittedName>
</protein>
<accession>A0ABQ8UHH0</accession>
<evidence type="ECO:0000313" key="5">
    <source>
        <dbReference type="EMBL" id="KAJ4458680.1"/>
    </source>
</evidence>
<dbReference type="InterPro" id="IPR004808">
    <property type="entry name" value="AP_endonuc_1"/>
</dbReference>
<proteinExistence type="predicted"/>
<organism evidence="5 6">
    <name type="scientific">Paratrimastix pyriformis</name>
    <dbReference type="NCBI Taxonomy" id="342808"/>
    <lineage>
        <taxon>Eukaryota</taxon>
        <taxon>Metamonada</taxon>
        <taxon>Preaxostyla</taxon>
        <taxon>Paratrimastigidae</taxon>
        <taxon>Paratrimastix</taxon>
    </lineage>
</organism>
<keyword evidence="3" id="KW-0378">Hydrolase</keyword>
<gene>
    <name evidence="5" type="ORF">PAPYR_5439</name>
</gene>
<dbReference type="EMBL" id="JAPMOS010000026">
    <property type="protein sequence ID" value="KAJ4458680.1"/>
    <property type="molecule type" value="Genomic_DNA"/>
</dbReference>
<reference evidence="5" key="1">
    <citation type="journal article" date="2022" name="bioRxiv">
        <title>Genomics of Preaxostyla Flagellates Illuminates Evolutionary Transitions and the Path Towards Mitochondrial Loss.</title>
        <authorList>
            <person name="Novak L.V.F."/>
            <person name="Treitli S.C."/>
            <person name="Pyrih J."/>
            <person name="Halakuc P."/>
            <person name="Pipaliya S.V."/>
            <person name="Vacek V."/>
            <person name="Brzon O."/>
            <person name="Soukal P."/>
            <person name="Eme L."/>
            <person name="Dacks J.B."/>
            <person name="Karnkowska A."/>
            <person name="Elias M."/>
            <person name="Hampl V."/>
        </authorList>
    </citation>
    <scope>NUCLEOTIDE SEQUENCE</scope>
    <source>
        <strain evidence="5">RCP-MX</strain>
    </source>
</reference>
<evidence type="ECO:0000256" key="2">
    <source>
        <dbReference type="ARBA" id="ARBA00022723"/>
    </source>
</evidence>
<name>A0ABQ8UHH0_9EUKA</name>
<keyword evidence="2" id="KW-0479">Metal-binding</keyword>
<evidence type="ECO:0000256" key="1">
    <source>
        <dbReference type="ARBA" id="ARBA00001946"/>
    </source>
</evidence>
<sequence length="192" mass="21545">MVSGMQAKSEKETRFISWNVRGLGGLLKQAQIQEMLEGTDAQIVALQETKLATEGGDEVRDFLKRRFVVHESWVKAEARGKVVHRGGILMAVAKEMASWIRKVEERIPGYLMVVHMEEGKRKLAVINMYYPAYEPDGTKGRGALMNSVENALEETLREARGGGEMVVLLTDGNGENSDTERRLDWEEHVVNA</sequence>